<sequence>MDRPGHAGDQWAAGSPTMRNWLILVWLAVALADNFTAPANNEDTTGDKEGENAGPSFELLGEIRQDDMPIRENMPQPKEVPEQEEWDKAAWGREAEDQKFLQEATQVNSSEETTIGFSPDVRTADEEEANRTSKLGGGPEEHLLGGWGAVEPDTNITTEPVEANTTEPMPVPAPDPISPHIVSLIAPPRCTLSDDPWSTCGSVSLEDKARVARALTDFALKFYRAAGQVEGMGTNMVFSPLNLALGISHLLLGAQGDTRERLSSLLSYPPDLTCVHGPLKQLIKSKALLTASQIFHRKGLHINKAFLNHSQHFSDNQPQALSGNETLDLQRINKWVSKKTNGKIKKLMEDLATDVQLILLSAVYLQSKWKTTFNVKDTQLENFYRQDKSSVKVLMMTSKKYPLASFTDSSLQAKFGRLQLSNNMSLVIIIPQHFNQMLTDVEEKLNPEHFSAVMNKLMGIPFKPTVLAMPKFKLDSSQDLMAILGEIDYGLFFDANLCGISEDEELAVSAAQHRAVLEISETGVEAAAAMAISVARSALFFEVQQPFLFLVWNDQHGFPIFMGRVNDPSA</sequence>
<dbReference type="Gene3D" id="2.30.39.10">
    <property type="entry name" value="Alpha-1-antitrypsin, domain 1"/>
    <property type="match status" value="1"/>
</dbReference>
<dbReference type="SMART" id="SM00093">
    <property type="entry name" value="SERPIN"/>
    <property type="match status" value="1"/>
</dbReference>
<keyword evidence="5" id="KW-1185">Reference proteome</keyword>
<dbReference type="CDD" id="cd02050">
    <property type="entry name" value="serpinG1_C1-INH"/>
    <property type="match status" value="1"/>
</dbReference>
<feature type="chain" id="PRO_5017958723" evidence="3">
    <location>
        <begin position="33"/>
        <end position="570"/>
    </location>
</feature>
<dbReference type="InParanoid" id="A0A3Q0HL09"/>
<dbReference type="InterPro" id="IPR023796">
    <property type="entry name" value="Serpin_dom"/>
</dbReference>
<accession>A0A3Q0HL09</accession>
<dbReference type="GO" id="GO:0005615">
    <property type="term" value="C:extracellular space"/>
    <property type="evidence" value="ECO:0007669"/>
    <property type="project" value="InterPro"/>
</dbReference>
<dbReference type="InterPro" id="IPR042185">
    <property type="entry name" value="Serpin_sf_2"/>
</dbReference>
<reference evidence="6" key="1">
    <citation type="submission" date="2025-08" db="UniProtKB">
        <authorList>
            <consortium name="RefSeq"/>
        </authorList>
    </citation>
    <scope>IDENTIFICATION</scope>
</reference>
<dbReference type="GeneID" id="102380688"/>
<dbReference type="InterPro" id="IPR023795">
    <property type="entry name" value="Serpin_CS"/>
</dbReference>
<feature type="domain" description="Serpin" evidence="4">
    <location>
        <begin position="220"/>
        <end position="568"/>
    </location>
</feature>
<feature type="region of interest" description="Disordered" evidence="2">
    <location>
        <begin position="130"/>
        <end position="153"/>
    </location>
</feature>
<evidence type="ECO:0000256" key="1">
    <source>
        <dbReference type="RuleBase" id="RU000411"/>
    </source>
</evidence>
<dbReference type="GO" id="GO:0004867">
    <property type="term" value="F:serine-type endopeptidase inhibitor activity"/>
    <property type="evidence" value="ECO:0007669"/>
    <property type="project" value="InterPro"/>
</dbReference>
<dbReference type="InterPro" id="IPR036186">
    <property type="entry name" value="Serpin_sf"/>
</dbReference>
<dbReference type="AlphaFoldDB" id="A0A3Q0HL09"/>
<protein>
    <submittedName>
        <fullName evidence="6">Plasma protease C1 inhibitor isoform X1</fullName>
    </submittedName>
</protein>
<proteinExistence type="inferred from homology"/>
<feature type="signal peptide" evidence="3">
    <location>
        <begin position="1"/>
        <end position="32"/>
    </location>
</feature>
<dbReference type="RefSeq" id="XP_025072644.1">
    <property type="nucleotide sequence ID" value="XM_025216859.1"/>
</dbReference>
<evidence type="ECO:0000256" key="2">
    <source>
        <dbReference type="SAM" id="MobiDB-lite"/>
    </source>
</evidence>
<dbReference type="PANTHER" id="PTHR11461">
    <property type="entry name" value="SERINE PROTEASE INHIBITOR, SERPIN"/>
    <property type="match status" value="1"/>
</dbReference>
<dbReference type="InterPro" id="IPR000215">
    <property type="entry name" value="Serpin_fam"/>
</dbReference>
<organism evidence="5 6">
    <name type="scientific">Alligator sinensis</name>
    <name type="common">Chinese alligator</name>
    <dbReference type="NCBI Taxonomy" id="38654"/>
    <lineage>
        <taxon>Eukaryota</taxon>
        <taxon>Metazoa</taxon>
        <taxon>Chordata</taxon>
        <taxon>Craniata</taxon>
        <taxon>Vertebrata</taxon>
        <taxon>Euteleostomi</taxon>
        <taxon>Archelosauria</taxon>
        <taxon>Archosauria</taxon>
        <taxon>Crocodylia</taxon>
        <taxon>Alligatoridae</taxon>
        <taxon>Alligatorinae</taxon>
        <taxon>Alligator</taxon>
    </lineage>
</organism>
<evidence type="ECO:0000313" key="6">
    <source>
        <dbReference type="RefSeq" id="XP_025072644.1"/>
    </source>
</evidence>
<dbReference type="Gene3D" id="3.30.497.10">
    <property type="entry name" value="Antithrombin, subunit I, domain 2"/>
    <property type="match status" value="1"/>
</dbReference>
<evidence type="ECO:0000313" key="5">
    <source>
        <dbReference type="Proteomes" id="UP000189705"/>
    </source>
</evidence>
<evidence type="ECO:0000256" key="3">
    <source>
        <dbReference type="SAM" id="SignalP"/>
    </source>
</evidence>
<name>A0A3Q0HL09_ALLSI</name>
<dbReference type="InterPro" id="IPR042178">
    <property type="entry name" value="Serpin_sf_1"/>
</dbReference>
<dbReference type="PANTHER" id="PTHR11461:SF159">
    <property type="entry name" value="PLASMA PROTEASE C1 INHIBITOR"/>
    <property type="match status" value="1"/>
</dbReference>
<keyword evidence="3" id="KW-0732">Signal</keyword>
<gene>
    <name evidence="6" type="primary">SERPING1</name>
</gene>
<dbReference type="STRING" id="38654.A0A3Q0HL09"/>
<comment type="similarity">
    <text evidence="1">Belongs to the serpin family.</text>
</comment>
<dbReference type="SUPFAM" id="SSF56574">
    <property type="entry name" value="Serpins"/>
    <property type="match status" value="1"/>
</dbReference>
<dbReference type="Pfam" id="PF00079">
    <property type="entry name" value="Serpin"/>
    <property type="match status" value="1"/>
</dbReference>
<dbReference type="Proteomes" id="UP000189705">
    <property type="component" value="Unplaced"/>
</dbReference>
<dbReference type="CTD" id="710"/>
<dbReference type="PROSITE" id="PS00284">
    <property type="entry name" value="SERPIN"/>
    <property type="match status" value="1"/>
</dbReference>
<evidence type="ECO:0000259" key="4">
    <source>
        <dbReference type="SMART" id="SM00093"/>
    </source>
</evidence>